<dbReference type="SMART" id="SM00717">
    <property type="entry name" value="SANT"/>
    <property type="match status" value="1"/>
</dbReference>
<protein>
    <recommendedName>
        <fullName evidence="8">SANT domain-containing protein</fullName>
    </recommendedName>
</protein>
<sequence>MKYCRDQIEEWSAAEANLFEDALEKYGKDFSDVRVDFLPWKSPRDIVEYYYMWKTTNRYVEQKKKKNAEHESKLKQVYIPNHSKTAGTAVKGTEPCEGCKITESSAWHAWGPTNLQLRLCQDCWWYWKKYGGLKERHQHVLFQRLRPLVNFLFSPYVFDQNMLRSKRCTPLLFNCVAFARENSIISLYNRLVKKVLTAIGSILLNLAVDPSCSIS</sequence>
<dbReference type="PANTHER" id="PTHR10865">
    <property type="entry name" value="METASTASIS-ASSOCIATED PROTEIN AND MESODERM INDUCTION EARLY RESPONSE PROTEIN"/>
    <property type="match status" value="1"/>
</dbReference>
<reference evidence="9 10" key="1">
    <citation type="submission" date="2018-11" db="EMBL/GenBank/DDBJ databases">
        <authorList>
            <consortium name="Pathogen Informatics"/>
        </authorList>
    </citation>
    <scope>NUCLEOTIDE SEQUENCE [LARGE SCALE GENOMIC DNA]</scope>
</reference>
<dbReference type="AlphaFoldDB" id="A0A3P7IZQ8"/>
<dbReference type="GO" id="GO:0008270">
    <property type="term" value="F:zinc ion binding"/>
    <property type="evidence" value="ECO:0007669"/>
    <property type="project" value="UniProtKB-KW"/>
</dbReference>
<feature type="domain" description="SANT" evidence="8">
    <location>
        <begin position="6"/>
        <end position="58"/>
    </location>
</feature>
<dbReference type="Proteomes" id="UP000270094">
    <property type="component" value="Unassembled WGS sequence"/>
</dbReference>
<dbReference type="GO" id="GO:0003713">
    <property type="term" value="F:transcription coactivator activity"/>
    <property type="evidence" value="ECO:0007669"/>
    <property type="project" value="TreeGrafter"/>
</dbReference>
<evidence type="ECO:0000256" key="4">
    <source>
        <dbReference type="ARBA" id="ARBA00022771"/>
    </source>
</evidence>
<evidence type="ECO:0000256" key="6">
    <source>
        <dbReference type="ARBA" id="ARBA00023125"/>
    </source>
</evidence>
<dbReference type="InterPro" id="IPR017884">
    <property type="entry name" value="SANT_dom"/>
</dbReference>
<keyword evidence="5" id="KW-0862">Zinc</keyword>
<accession>A0A3P7IZQ8</accession>
<dbReference type="SMART" id="SM00401">
    <property type="entry name" value="ZnF_GATA"/>
    <property type="match status" value="1"/>
</dbReference>
<dbReference type="GO" id="GO:0016581">
    <property type="term" value="C:NuRD complex"/>
    <property type="evidence" value="ECO:0007669"/>
    <property type="project" value="TreeGrafter"/>
</dbReference>
<keyword evidence="6" id="KW-0238">DNA-binding</keyword>
<evidence type="ECO:0000256" key="2">
    <source>
        <dbReference type="ARBA" id="ARBA00022491"/>
    </source>
</evidence>
<dbReference type="Pfam" id="PF00249">
    <property type="entry name" value="Myb_DNA-binding"/>
    <property type="match status" value="1"/>
</dbReference>
<dbReference type="GO" id="GO:0003714">
    <property type="term" value="F:transcription corepressor activity"/>
    <property type="evidence" value="ECO:0007669"/>
    <property type="project" value="TreeGrafter"/>
</dbReference>
<dbReference type="InterPro" id="IPR009057">
    <property type="entry name" value="Homeodomain-like_sf"/>
</dbReference>
<dbReference type="PROSITE" id="PS51293">
    <property type="entry name" value="SANT"/>
    <property type="match status" value="1"/>
</dbReference>
<dbReference type="PANTHER" id="PTHR10865:SF29">
    <property type="entry name" value="METASTASIS ASSOCIATED 1-LIKE, ISOFORM D"/>
    <property type="match status" value="1"/>
</dbReference>
<dbReference type="InterPro" id="IPR001005">
    <property type="entry name" value="SANT/Myb"/>
</dbReference>
<dbReference type="GO" id="GO:0043565">
    <property type="term" value="F:sequence-specific DNA binding"/>
    <property type="evidence" value="ECO:0007669"/>
    <property type="project" value="InterPro"/>
</dbReference>
<dbReference type="Gene3D" id="1.10.10.60">
    <property type="entry name" value="Homeodomain-like"/>
    <property type="match status" value="1"/>
</dbReference>
<dbReference type="CDD" id="cd11661">
    <property type="entry name" value="SANT_MTA3_like"/>
    <property type="match status" value="1"/>
</dbReference>
<dbReference type="SUPFAM" id="SSF46689">
    <property type="entry name" value="Homeodomain-like"/>
    <property type="match status" value="1"/>
</dbReference>
<name>A0A3P7IZQ8_STRVU</name>
<gene>
    <name evidence="9" type="ORF">SVUK_LOCUS6182</name>
</gene>
<dbReference type="EMBL" id="UYYB01019212">
    <property type="protein sequence ID" value="VDM71184.1"/>
    <property type="molecule type" value="Genomic_DNA"/>
</dbReference>
<dbReference type="OrthoDB" id="2193595at2759"/>
<organism evidence="9 10">
    <name type="scientific">Strongylus vulgaris</name>
    <name type="common">Blood worm</name>
    <dbReference type="NCBI Taxonomy" id="40348"/>
    <lineage>
        <taxon>Eukaryota</taxon>
        <taxon>Metazoa</taxon>
        <taxon>Ecdysozoa</taxon>
        <taxon>Nematoda</taxon>
        <taxon>Chromadorea</taxon>
        <taxon>Rhabditida</taxon>
        <taxon>Rhabditina</taxon>
        <taxon>Rhabditomorpha</taxon>
        <taxon>Strongyloidea</taxon>
        <taxon>Strongylidae</taxon>
        <taxon>Strongylus</taxon>
    </lineage>
</organism>
<dbReference type="GO" id="GO:0000122">
    <property type="term" value="P:negative regulation of transcription by RNA polymerase II"/>
    <property type="evidence" value="ECO:0007669"/>
    <property type="project" value="TreeGrafter"/>
</dbReference>
<keyword evidence="7" id="KW-0539">Nucleus</keyword>
<dbReference type="InterPro" id="IPR000679">
    <property type="entry name" value="Znf_GATA"/>
</dbReference>
<evidence type="ECO:0000313" key="10">
    <source>
        <dbReference type="Proteomes" id="UP000270094"/>
    </source>
</evidence>
<dbReference type="FunFam" id="1.10.10.60:FF:000012">
    <property type="entry name" value="Metastasis-associated 1 family, member 3"/>
    <property type="match status" value="1"/>
</dbReference>
<evidence type="ECO:0000256" key="5">
    <source>
        <dbReference type="ARBA" id="ARBA00022833"/>
    </source>
</evidence>
<evidence type="ECO:0000256" key="3">
    <source>
        <dbReference type="ARBA" id="ARBA00022723"/>
    </source>
</evidence>
<keyword evidence="4" id="KW-0863">Zinc-finger</keyword>
<evidence type="ECO:0000256" key="7">
    <source>
        <dbReference type="ARBA" id="ARBA00023242"/>
    </source>
</evidence>
<keyword evidence="10" id="KW-1185">Reference proteome</keyword>
<evidence type="ECO:0000259" key="8">
    <source>
        <dbReference type="PROSITE" id="PS51293"/>
    </source>
</evidence>
<evidence type="ECO:0000313" key="9">
    <source>
        <dbReference type="EMBL" id="VDM71184.1"/>
    </source>
</evidence>
<dbReference type="InterPro" id="IPR040138">
    <property type="entry name" value="MIER/MTA"/>
</dbReference>
<dbReference type="GO" id="GO:0042826">
    <property type="term" value="F:histone deacetylase binding"/>
    <property type="evidence" value="ECO:0007669"/>
    <property type="project" value="TreeGrafter"/>
</dbReference>
<proteinExistence type="predicted"/>
<comment type="subcellular location">
    <subcellularLocation>
        <location evidence="1">Nucleus</location>
    </subcellularLocation>
</comment>
<keyword evidence="3" id="KW-0479">Metal-binding</keyword>
<keyword evidence="2" id="KW-0678">Repressor</keyword>
<evidence type="ECO:0000256" key="1">
    <source>
        <dbReference type="ARBA" id="ARBA00004123"/>
    </source>
</evidence>